<evidence type="ECO:0000256" key="1">
    <source>
        <dbReference type="SAM" id="Coils"/>
    </source>
</evidence>
<dbReference type="RefSeq" id="WP_062304409.1">
    <property type="nucleotide sequence ID" value="NZ_CALBAT010000022.1"/>
</dbReference>
<keyword evidence="2" id="KW-0812">Transmembrane</keyword>
<feature type="coiled-coil region" evidence="1">
    <location>
        <begin position="54"/>
        <end position="88"/>
    </location>
</feature>
<gene>
    <name evidence="3" type="ORF">DW016_11610</name>
</gene>
<keyword evidence="2" id="KW-1133">Transmembrane helix</keyword>
<organism evidence="3 4">
    <name type="scientific">Sellimonas intestinalis</name>
    <dbReference type="NCBI Taxonomy" id="1653434"/>
    <lineage>
        <taxon>Bacteria</taxon>
        <taxon>Bacillati</taxon>
        <taxon>Bacillota</taxon>
        <taxon>Clostridia</taxon>
        <taxon>Lachnospirales</taxon>
        <taxon>Lachnospiraceae</taxon>
        <taxon>Sellimonas</taxon>
    </lineage>
</organism>
<evidence type="ECO:0000313" key="4">
    <source>
        <dbReference type="Proteomes" id="UP000261080"/>
    </source>
</evidence>
<keyword evidence="4" id="KW-1185">Reference proteome</keyword>
<sequence length="175" mass="20170">MQSKILESIGVDPAYILIAMFLILIVLCTFFVNLNMKYNRLKRSYSKFMRGSDGKTLEENIRRHLEKMESIEELSEENQLELRLLREKISGSIQKTGVVQYDAFHEMGGKLSFAFTILDGEDNGWIMNVMHSREGCYIYIKEIVAGECHTELAEEEEESLERAIYGNDEELAGIE</sequence>
<dbReference type="EMBL" id="QVLX01000006">
    <property type="protein sequence ID" value="RGE86127.1"/>
    <property type="molecule type" value="Genomic_DNA"/>
</dbReference>
<dbReference type="Proteomes" id="UP000261080">
    <property type="component" value="Unassembled WGS sequence"/>
</dbReference>
<dbReference type="OrthoDB" id="5244042at2"/>
<evidence type="ECO:0000256" key="2">
    <source>
        <dbReference type="SAM" id="Phobius"/>
    </source>
</evidence>
<comment type="caution">
    <text evidence="3">The sequence shown here is derived from an EMBL/GenBank/DDBJ whole genome shotgun (WGS) entry which is preliminary data.</text>
</comment>
<dbReference type="AlphaFoldDB" id="A0A3E3K162"/>
<keyword evidence="1" id="KW-0175">Coiled coil</keyword>
<proteinExistence type="predicted"/>
<name>A0A3E3K162_9FIRM</name>
<evidence type="ECO:0000313" key="3">
    <source>
        <dbReference type="EMBL" id="RGE86127.1"/>
    </source>
</evidence>
<protein>
    <submittedName>
        <fullName evidence="3">DUF4446 family protein</fullName>
    </submittedName>
</protein>
<keyword evidence="2" id="KW-0472">Membrane</keyword>
<accession>A0A3E3K162</accession>
<dbReference type="Pfam" id="PF14584">
    <property type="entry name" value="DUF4446"/>
    <property type="match status" value="1"/>
</dbReference>
<reference evidence="3 4" key="1">
    <citation type="submission" date="2018-08" db="EMBL/GenBank/DDBJ databases">
        <title>A genome reference for cultivated species of the human gut microbiota.</title>
        <authorList>
            <person name="Zou Y."/>
            <person name="Xue W."/>
            <person name="Luo G."/>
        </authorList>
    </citation>
    <scope>NUCLEOTIDE SEQUENCE [LARGE SCALE GENOMIC DNA]</scope>
    <source>
        <strain evidence="3 4">AF37-2AT</strain>
    </source>
</reference>
<feature type="transmembrane region" description="Helical" evidence="2">
    <location>
        <begin position="14"/>
        <end position="34"/>
    </location>
</feature>
<dbReference type="InterPro" id="IPR027981">
    <property type="entry name" value="DUF4446"/>
</dbReference>